<evidence type="ECO:0000313" key="5">
    <source>
        <dbReference type="Proteomes" id="UP000198521"/>
    </source>
</evidence>
<evidence type="ECO:0000256" key="3">
    <source>
        <dbReference type="ARBA" id="ARBA00022691"/>
    </source>
</evidence>
<dbReference type="AlphaFoldDB" id="A0A1H7UQ93"/>
<keyword evidence="3" id="KW-0949">S-adenosyl-L-methionine</keyword>
<dbReference type="GO" id="GO:0032259">
    <property type="term" value="P:methylation"/>
    <property type="evidence" value="ECO:0007669"/>
    <property type="project" value="UniProtKB-KW"/>
</dbReference>
<reference evidence="4 5" key="1">
    <citation type="submission" date="2016-10" db="EMBL/GenBank/DDBJ databases">
        <authorList>
            <person name="de Groot N.N."/>
        </authorList>
    </citation>
    <scope>NUCLEOTIDE SEQUENCE [LARGE SCALE GENOMIC DNA]</scope>
    <source>
        <strain evidence="4 5">DSM 25232</strain>
    </source>
</reference>
<dbReference type="EMBL" id="FOAB01000007">
    <property type="protein sequence ID" value="SEL99133.1"/>
    <property type="molecule type" value="Genomic_DNA"/>
</dbReference>
<keyword evidence="1 4" id="KW-0489">Methyltransferase</keyword>
<proteinExistence type="predicted"/>
<dbReference type="OrthoDB" id="9799672at2"/>
<dbReference type="Gene3D" id="3.40.50.150">
    <property type="entry name" value="Vaccinia Virus protein VP39"/>
    <property type="match status" value="1"/>
</dbReference>
<keyword evidence="2 4" id="KW-0808">Transferase</keyword>
<dbReference type="Pfam" id="PF01596">
    <property type="entry name" value="Methyltransf_3"/>
    <property type="match status" value="1"/>
</dbReference>
<dbReference type="RefSeq" id="WP_091411389.1">
    <property type="nucleotide sequence ID" value="NZ_FOAB01000007.1"/>
</dbReference>
<dbReference type="Proteomes" id="UP000198521">
    <property type="component" value="Unassembled WGS sequence"/>
</dbReference>
<dbReference type="SUPFAM" id="SSF53335">
    <property type="entry name" value="S-adenosyl-L-methionine-dependent methyltransferases"/>
    <property type="match status" value="1"/>
</dbReference>
<dbReference type="PROSITE" id="PS51682">
    <property type="entry name" value="SAM_OMT_I"/>
    <property type="match status" value="1"/>
</dbReference>
<name>A0A1H7UQ93_AQUAM</name>
<keyword evidence="5" id="KW-1185">Reference proteome</keyword>
<dbReference type="PANTHER" id="PTHR43167:SF1">
    <property type="entry name" value="PUTATIVE (AFU_ORTHOLOGUE AFUA_6G01830)-RELATED"/>
    <property type="match status" value="1"/>
</dbReference>
<organism evidence="4 5">
    <name type="scientific">Aquimarina amphilecti</name>
    <dbReference type="NCBI Taxonomy" id="1038014"/>
    <lineage>
        <taxon>Bacteria</taxon>
        <taxon>Pseudomonadati</taxon>
        <taxon>Bacteroidota</taxon>
        <taxon>Flavobacteriia</taxon>
        <taxon>Flavobacteriales</taxon>
        <taxon>Flavobacteriaceae</taxon>
        <taxon>Aquimarina</taxon>
    </lineage>
</organism>
<evidence type="ECO:0000313" key="4">
    <source>
        <dbReference type="EMBL" id="SEL99133.1"/>
    </source>
</evidence>
<sequence>MNKEKINTVIDELFRDSKGDFFKMIKTVSKSVVRPLTPVDFKDLYLSISKEQGEDLTKLVVEKNYKNIVEFGTSFGISTLYLALGAMETNGHIITTELITSKANKAKETFKKAGVDNLIDLRIGDAMKTLQHHKDPIDLLFLDGWKDVYLPLFQMLETNFHPNTTIYVDNANMKETQQFLDVISQQPTYRLQPLYNGKVFLISIL</sequence>
<evidence type="ECO:0000256" key="2">
    <source>
        <dbReference type="ARBA" id="ARBA00022679"/>
    </source>
</evidence>
<accession>A0A1H7UQ93</accession>
<gene>
    <name evidence="4" type="ORF">SAMN04487910_3831</name>
</gene>
<dbReference type="InterPro" id="IPR029063">
    <property type="entry name" value="SAM-dependent_MTases_sf"/>
</dbReference>
<dbReference type="InterPro" id="IPR002935">
    <property type="entry name" value="SAM_O-MeTrfase"/>
</dbReference>
<dbReference type="GO" id="GO:0008171">
    <property type="term" value="F:O-methyltransferase activity"/>
    <property type="evidence" value="ECO:0007669"/>
    <property type="project" value="InterPro"/>
</dbReference>
<protein>
    <submittedName>
        <fullName evidence="4">O-methyltransferase</fullName>
    </submittedName>
</protein>
<evidence type="ECO:0000256" key="1">
    <source>
        <dbReference type="ARBA" id="ARBA00022603"/>
    </source>
</evidence>
<dbReference type="STRING" id="1038014.SAMN04487910_3831"/>
<dbReference type="PANTHER" id="PTHR43167">
    <property type="entry name" value="PUTATIVE (AFU_ORTHOLOGUE AFUA_6G01830)-RELATED"/>
    <property type="match status" value="1"/>
</dbReference>